<evidence type="ECO:0008006" key="4">
    <source>
        <dbReference type="Google" id="ProtNLM"/>
    </source>
</evidence>
<dbReference type="RefSeq" id="WP_344448741.1">
    <property type="nucleotide sequence ID" value="NZ_BAAATZ010000003.1"/>
</dbReference>
<evidence type="ECO:0000313" key="2">
    <source>
        <dbReference type="EMBL" id="GAA2720300.1"/>
    </source>
</evidence>
<gene>
    <name evidence="2" type="ORF">GCM10010439_07910</name>
</gene>
<keyword evidence="1" id="KW-1133">Transmembrane helix</keyword>
<keyword evidence="1" id="KW-0812">Transmembrane</keyword>
<sequence>MSTYFDELTARLNAAGMPDDRVKATVEELTSYLADSGGDPVDEFGPAADLARDLAGSASASGEPAGDARTWRWTADLFHDVRMLNEYGAQGWEVQKVDRSGLFNSTRDPDRPQQWEYRREPRGHRARLAPEGWEPCGGWVVWEYFKRPKATTLGPAAELTATPPQPERGVFLSPRFFAFVAAMVAIMVAIAATVVLLIGSLDISGHGLSTVLGLVTGAAAGAAISVAVLWLLRRRR</sequence>
<accession>A0ABP6GES9</accession>
<protein>
    <recommendedName>
        <fullName evidence="4">DUF2812 domain-containing protein</fullName>
    </recommendedName>
</protein>
<feature type="transmembrane region" description="Helical" evidence="1">
    <location>
        <begin position="211"/>
        <end position="232"/>
    </location>
</feature>
<evidence type="ECO:0000256" key="1">
    <source>
        <dbReference type="SAM" id="Phobius"/>
    </source>
</evidence>
<comment type="caution">
    <text evidence="2">The sequence shown here is derived from an EMBL/GenBank/DDBJ whole genome shotgun (WGS) entry which is preliminary data.</text>
</comment>
<reference evidence="3" key="1">
    <citation type="journal article" date="2019" name="Int. J. Syst. Evol. Microbiol.">
        <title>The Global Catalogue of Microorganisms (GCM) 10K type strain sequencing project: providing services to taxonomists for standard genome sequencing and annotation.</title>
        <authorList>
            <consortium name="The Broad Institute Genomics Platform"/>
            <consortium name="The Broad Institute Genome Sequencing Center for Infectious Disease"/>
            <person name="Wu L."/>
            <person name="Ma J."/>
        </authorList>
    </citation>
    <scope>NUCLEOTIDE SEQUENCE [LARGE SCALE GENOMIC DNA]</scope>
    <source>
        <strain evidence="3">JCM 8201</strain>
    </source>
</reference>
<keyword evidence="3" id="KW-1185">Reference proteome</keyword>
<dbReference type="EMBL" id="BAAATZ010000003">
    <property type="protein sequence ID" value="GAA2720300.1"/>
    <property type="molecule type" value="Genomic_DNA"/>
</dbReference>
<proteinExistence type="predicted"/>
<name>A0ABP6GES9_9ACTN</name>
<keyword evidence="1" id="KW-0472">Membrane</keyword>
<dbReference type="Proteomes" id="UP001501842">
    <property type="component" value="Unassembled WGS sequence"/>
</dbReference>
<feature type="transmembrane region" description="Helical" evidence="1">
    <location>
        <begin position="176"/>
        <end position="199"/>
    </location>
</feature>
<organism evidence="2 3">
    <name type="scientific">Actinocorallia aurantiaca</name>
    <dbReference type="NCBI Taxonomy" id="46204"/>
    <lineage>
        <taxon>Bacteria</taxon>
        <taxon>Bacillati</taxon>
        <taxon>Actinomycetota</taxon>
        <taxon>Actinomycetes</taxon>
        <taxon>Streptosporangiales</taxon>
        <taxon>Thermomonosporaceae</taxon>
        <taxon>Actinocorallia</taxon>
    </lineage>
</organism>
<evidence type="ECO:0000313" key="3">
    <source>
        <dbReference type="Proteomes" id="UP001501842"/>
    </source>
</evidence>